<evidence type="ECO:0000313" key="4">
    <source>
        <dbReference type="Proteomes" id="UP000765509"/>
    </source>
</evidence>
<evidence type="ECO:0000256" key="1">
    <source>
        <dbReference type="SAM" id="MobiDB-lite"/>
    </source>
</evidence>
<name>A0A9Q3E591_9BASI</name>
<keyword evidence="2" id="KW-1133">Transmembrane helix</keyword>
<evidence type="ECO:0000313" key="3">
    <source>
        <dbReference type="EMBL" id="MBW0514188.1"/>
    </source>
</evidence>
<keyword evidence="4" id="KW-1185">Reference proteome</keyword>
<comment type="caution">
    <text evidence="3">The sequence shown here is derived from an EMBL/GenBank/DDBJ whole genome shotgun (WGS) entry which is preliminary data.</text>
</comment>
<evidence type="ECO:0000256" key="2">
    <source>
        <dbReference type="SAM" id="Phobius"/>
    </source>
</evidence>
<feature type="region of interest" description="Disordered" evidence="1">
    <location>
        <begin position="1"/>
        <end position="22"/>
    </location>
</feature>
<feature type="transmembrane region" description="Helical" evidence="2">
    <location>
        <begin position="88"/>
        <end position="106"/>
    </location>
</feature>
<organism evidence="3 4">
    <name type="scientific">Austropuccinia psidii MF-1</name>
    <dbReference type="NCBI Taxonomy" id="1389203"/>
    <lineage>
        <taxon>Eukaryota</taxon>
        <taxon>Fungi</taxon>
        <taxon>Dikarya</taxon>
        <taxon>Basidiomycota</taxon>
        <taxon>Pucciniomycotina</taxon>
        <taxon>Pucciniomycetes</taxon>
        <taxon>Pucciniales</taxon>
        <taxon>Sphaerophragmiaceae</taxon>
        <taxon>Austropuccinia</taxon>
    </lineage>
</organism>
<dbReference type="Proteomes" id="UP000765509">
    <property type="component" value="Unassembled WGS sequence"/>
</dbReference>
<dbReference type="AlphaFoldDB" id="A0A9Q3E591"/>
<proteinExistence type="predicted"/>
<dbReference type="EMBL" id="AVOT02023871">
    <property type="protein sequence ID" value="MBW0514188.1"/>
    <property type="molecule type" value="Genomic_DNA"/>
</dbReference>
<keyword evidence="2" id="KW-0472">Membrane</keyword>
<accession>A0A9Q3E591</accession>
<sequence>MSGSRHEKIVQCLPKTQPQTQGNVLDNTLYHQDDNKPDALFENKQIFSSKYQDGDNMTYSEKEELKKLPEASSLPNFSGVREYDNMKLIYYIYLLFIDALSMPYYWTTARLKTELKGNATIWYTEMKKIYGIKDWP</sequence>
<reference evidence="3" key="1">
    <citation type="submission" date="2021-03" db="EMBL/GenBank/DDBJ databases">
        <title>Draft genome sequence of rust myrtle Austropuccinia psidii MF-1, a brazilian biotype.</title>
        <authorList>
            <person name="Quecine M.C."/>
            <person name="Pachon D.M.R."/>
            <person name="Bonatelli M.L."/>
            <person name="Correr F.H."/>
            <person name="Franceschini L.M."/>
            <person name="Leite T.F."/>
            <person name="Margarido G.R.A."/>
            <person name="Almeida C.A."/>
            <person name="Ferrarezi J.A."/>
            <person name="Labate C.A."/>
        </authorList>
    </citation>
    <scope>NUCLEOTIDE SEQUENCE</scope>
    <source>
        <strain evidence="3">MF-1</strain>
    </source>
</reference>
<protein>
    <submittedName>
        <fullName evidence="3">Uncharacterized protein</fullName>
    </submittedName>
</protein>
<keyword evidence="2" id="KW-0812">Transmembrane</keyword>
<gene>
    <name evidence="3" type="ORF">O181_053903</name>
</gene>